<organism evidence="4 5">
    <name type="scientific">Vanilla planifolia</name>
    <name type="common">Vanilla</name>
    <dbReference type="NCBI Taxonomy" id="51239"/>
    <lineage>
        <taxon>Eukaryota</taxon>
        <taxon>Viridiplantae</taxon>
        <taxon>Streptophyta</taxon>
        <taxon>Embryophyta</taxon>
        <taxon>Tracheophyta</taxon>
        <taxon>Spermatophyta</taxon>
        <taxon>Magnoliopsida</taxon>
        <taxon>Liliopsida</taxon>
        <taxon>Asparagales</taxon>
        <taxon>Orchidaceae</taxon>
        <taxon>Vanilloideae</taxon>
        <taxon>Vanilleae</taxon>
        <taxon>Vanilla</taxon>
    </lineage>
</organism>
<feature type="compositionally biased region" description="Basic residues" evidence="3">
    <location>
        <begin position="187"/>
        <end position="200"/>
    </location>
</feature>
<dbReference type="SUPFAM" id="SSF53098">
    <property type="entry name" value="Ribonuclease H-like"/>
    <property type="match status" value="1"/>
</dbReference>
<sequence length="214" mass="23655">MEPRQGGMVGDGAEGAAAVLNPNWANLRQKLEARRHRKSTNPYRGGKGNPAVPALGKRKERPDPEPAATPSAPSVLEPTSEDFSLTEALAMDCEMVGVSTQGTKSALGRVTLVLLLSNPKKDIRDTAEYQPLLREGRRRSLKGLAFEILGVNIQQREHCPIEDARAAMLIYKRYKKEWESSIKKHAKFSKKLRNKHKNKSVYKQAAESNAPATS</sequence>
<dbReference type="Gene3D" id="3.30.420.10">
    <property type="entry name" value="Ribonuclease H-like superfamily/Ribonuclease H"/>
    <property type="match status" value="1"/>
</dbReference>
<dbReference type="PANTHER" id="PTHR12801">
    <property type="entry name" value="RNA EXONUCLEASE REXO1 / RECO3 FAMILY MEMBER-RELATED"/>
    <property type="match status" value="1"/>
</dbReference>
<protein>
    <recommendedName>
        <fullName evidence="6">RNA exonuclease 4</fullName>
    </recommendedName>
</protein>
<feature type="region of interest" description="Disordered" evidence="3">
    <location>
        <begin position="27"/>
        <end position="80"/>
    </location>
</feature>
<comment type="caution">
    <text evidence="4">The sequence shown here is derived from an EMBL/GenBank/DDBJ whole genome shotgun (WGS) entry which is preliminary data.</text>
</comment>
<evidence type="ECO:0000313" key="4">
    <source>
        <dbReference type="EMBL" id="KAG0456517.1"/>
    </source>
</evidence>
<dbReference type="PANTHER" id="PTHR12801:SF45">
    <property type="entry name" value="RNA EXONUCLEASE 4"/>
    <property type="match status" value="1"/>
</dbReference>
<proteinExistence type="predicted"/>
<feature type="region of interest" description="Disordered" evidence="3">
    <location>
        <begin position="187"/>
        <end position="214"/>
    </location>
</feature>
<gene>
    <name evidence="4" type="ORF">HPP92_024305</name>
</gene>
<dbReference type="Proteomes" id="UP000639772">
    <property type="component" value="Chromosome 13"/>
</dbReference>
<dbReference type="EMBL" id="JADCNM010000013">
    <property type="protein sequence ID" value="KAG0456517.1"/>
    <property type="molecule type" value="Genomic_DNA"/>
</dbReference>
<dbReference type="InterPro" id="IPR012337">
    <property type="entry name" value="RNaseH-like_sf"/>
</dbReference>
<name>A0A835UCG6_VANPL</name>
<dbReference type="GO" id="GO:0004527">
    <property type="term" value="F:exonuclease activity"/>
    <property type="evidence" value="ECO:0007669"/>
    <property type="project" value="InterPro"/>
</dbReference>
<evidence type="ECO:0000313" key="5">
    <source>
        <dbReference type="Proteomes" id="UP000639772"/>
    </source>
</evidence>
<evidence type="ECO:0000256" key="1">
    <source>
        <dbReference type="ARBA" id="ARBA00022722"/>
    </source>
</evidence>
<dbReference type="GO" id="GO:0005634">
    <property type="term" value="C:nucleus"/>
    <property type="evidence" value="ECO:0007669"/>
    <property type="project" value="TreeGrafter"/>
</dbReference>
<evidence type="ECO:0000256" key="3">
    <source>
        <dbReference type="SAM" id="MobiDB-lite"/>
    </source>
</evidence>
<accession>A0A835UCG6</accession>
<evidence type="ECO:0008006" key="6">
    <source>
        <dbReference type="Google" id="ProtNLM"/>
    </source>
</evidence>
<dbReference type="InterPro" id="IPR047021">
    <property type="entry name" value="REXO1/3/4-like"/>
</dbReference>
<dbReference type="OrthoDB" id="16516at2759"/>
<keyword evidence="1" id="KW-0540">Nuclease</keyword>
<evidence type="ECO:0000256" key="2">
    <source>
        <dbReference type="ARBA" id="ARBA00022801"/>
    </source>
</evidence>
<dbReference type="AlphaFoldDB" id="A0A835UCG6"/>
<keyword evidence="2" id="KW-0378">Hydrolase</keyword>
<dbReference type="GO" id="GO:0003676">
    <property type="term" value="F:nucleic acid binding"/>
    <property type="evidence" value="ECO:0007669"/>
    <property type="project" value="InterPro"/>
</dbReference>
<reference evidence="4 5" key="1">
    <citation type="journal article" date="2020" name="Nat. Food">
        <title>A phased Vanilla planifolia genome enables genetic improvement of flavour and production.</title>
        <authorList>
            <person name="Hasing T."/>
            <person name="Tang H."/>
            <person name="Brym M."/>
            <person name="Khazi F."/>
            <person name="Huang T."/>
            <person name="Chambers A.H."/>
        </authorList>
    </citation>
    <scope>NUCLEOTIDE SEQUENCE [LARGE SCALE GENOMIC DNA]</scope>
    <source>
        <tissue evidence="4">Leaf</tissue>
    </source>
</reference>
<dbReference type="InterPro" id="IPR036397">
    <property type="entry name" value="RNaseH_sf"/>
</dbReference>